<proteinExistence type="predicted"/>
<evidence type="ECO:0000313" key="3">
    <source>
        <dbReference type="Proteomes" id="UP000827092"/>
    </source>
</evidence>
<organism evidence="2 3">
    <name type="scientific">Oedothorax gibbosus</name>
    <dbReference type="NCBI Taxonomy" id="931172"/>
    <lineage>
        <taxon>Eukaryota</taxon>
        <taxon>Metazoa</taxon>
        <taxon>Ecdysozoa</taxon>
        <taxon>Arthropoda</taxon>
        <taxon>Chelicerata</taxon>
        <taxon>Arachnida</taxon>
        <taxon>Araneae</taxon>
        <taxon>Araneomorphae</taxon>
        <taxon>Entelegynae</taxon>
        <taxon>Araneoidea</taxon>
        <taxon>Linyphiidae</taxon>
        <taxon>Erigoninae</taxon>
        <taxon>Oedothorax</taxon>
    </lineage>
</organism>
<evidence type="ECO:0000256" key="1">
    <source>
        <dbReference type="SAM" id="SignalP"/>
    </source>
</evidence>
<gene>
    <name evidence="2" type="ORF">JTE90_026663</name>
</gene>
<keyword evidence="3" id="KW-1185">Reference proteome</keyword>
<feature type="chain" id="PRO_5043978170" evidence="1">
    <location>
        <begin position="16"/>
        <end position="165"/>
    </location>
</feature>
<sequence length="165" mass="18642">MQISIVGLFFLWILAKEFEEPIYTAPLSHVSPTVSACSWVTSWPKTKRLNFETLQGGPAGWVPWRDSWRPVDFLRSGGKGEGAAPNLGRLCMAPRIGTVFFLPLGLSWIILACTWIRRRVGPHPVLARFHRSEQAGLLRLPHPLHRDLIPRQHGATTHPILTLRE</sequence>
<keyword evidence="1" id="KW-0732">Signal</keyword>
<feature type="non-terminal residue" evidence="2">
    <location>
        <position position="165"/>
    </location>
</feature>
<dbReference type="AlphaFoldDB" id="A0AAV6TMI4"/>
<name>A0AAV6TMI4_9ARAC</name>
<evidence type="ECO:0000313" key="2">
    <source>
        <dbReference type="EMBL" id="KAG8172784.1"/>
    </source>
</evidence>
<accession>A0AAV6TMI4</accession>
<dbReference type="EMBL" id="JAFNEN010002386">
    <property type="protein sequence ID" value="KAG8172784.1"/>
    <property type="molecule type" value="Genomic_DNA"/>
</dbReference>
<comment type="caution">
    <text evidence="2">The sequence shown here is derived from an EMBL/GenBank/DDBJ whole genome shotgun (WGS) entry which is preliminary data.</text>
</comment>
<feature type="signal peptide" evidence="1">
    <location>
        <begin position="1"/>
        <end position="15"/>
    </location>
</feature>
<dbReference type="Proteomes" id="UP000827092">
    <property type="component" value="Unassembled WGS sequence"/>
</dbReference>
<protein>
    <submittedName>
        <fullName evidence="2">Uncharacterized protein</fullName>
    </submittedName>
</protein>
<reference evidence="2 3" key="1">
    <citation type="journal article" date="2022" name="Nat. Ecol. Evol.">
        <title>A masculinizing supergene underlies an exaggerated male reproductive morph in a spider.</title>
        <authorList>
            <person name="Hendrickx F."/>
            <person name="De Corte Z."/>
            <person name="Sonet G."/>
            <person name="Van Belleghem S.M."/>
            <person name="Kostlbacher S."/>
            <person name="Vangestel C."/>
        </authorList>
    </citation>
    <scope>NUCLEOTIDE SEQUENCE [LARGE SCALE GENOMIC DNA]</scope>
    <source>
        <strain evidence="2">W744_W776</strain>
    </source>
</reference>